<dbReference type="AlphaFoldDB" id="A0A1C3VD68"/>
<dbReference type="OrthoDB" id="9787920at2"/>
<dbReference type="EMBL" id="FMAC01000005">
    <property type="protein sequence ID" value="SCB25474.1"/>
    <property type="molecule type" value="Genomic_DNA"/>
</dbReference>
<dbReference type="STRING" id="52131.GA0061100_105314"/>
<name>A0A1C3VD68_9HYPH</name>
<keyword evidence="3" id="KW-1185">Reference proteome</keyword>
<gene>
    <name evidence="2" type="ORF">GA0061100_105314</name>
</gene>
<evidence type="ECO:0000313" key="3">
    <source>
        <dbReference type="Proteomes" id="UP000186228"/>
    </source>
</evidence>
<dbReference type="PROSITE" id="PS51186">
    <property type="entry name" value="GNAT"/>
    <property type="match status" value="1"/>
</dbReference>
<dbReference type="InterPro" id="IPR000182">
    <property type="entry name" value="GNAT_dom"/>
</dbReference>
<dbReference type="CDD" id="cd04301">
    <property type="entry name" value="NAT_SF"/>
    <property type="match status" value="1"/>
</dbReference>
<dbReference type="Proteomes" id="UP000186228">
    <property type="component" value="Unassembled WGS sequence"/>
</dbReference>
<dbReference type="Pfam" id="PF00583">
    <property type="entry name" value="Acetyltransf_1"/>
    <property type="match status" value="1"/>
</dbReference>
<keyword evidence="2" id="KW-0808">Transferase</keyword>
<accession>A0A1C3VD68</accession>
<sequence>MSSATISVLDSPTDADRRAILAPLDAFNTAKAGNENYQPIAVVLRDETGGIIGGLWAQIYFDWAFIELLFVPESLRGADFGSKLIREAEDIIKAKGCIGVWLDTFSFQAPGFYERQGYERFGTLENYPRGMARHFYRKIF</sequence>
<dbReference type="SUPFAM" id="SSF55729">
    <property type="entry name" value="Acyl-CoA N-acyltransferases (Nat)"/>
    <property type="match status" value="1"/>
</dbReference>
<protein>
    <submittedName>
        <fullName evidence="2">Acetyltransferase (GNAT) family protein</fullName>
    </submittedName>
</protein>
<evidence type="ECO:0000313" key="2">
    <source>
        <dbReference type="EMBL" id="SCB25474.1"/>
    </source>
</evidence>
<reference evidence="3" key="1">
    <citation type="submission" date="2016-08" db="EMBL/GenBank/DDBJ databases">
        <authorList>
            <person name="Varghese N."/>
            <person name="Submissions Spin"/>
        </authorList>
    </citation>
    <scope>NUCLEOTIDE SEQUENCE [LARGE SCALE GENOMIC DNA]</scope>
    <source>
        <strain evidence="3">CCBAU 57015</strain>
    </source>
</reference>
<evidence type="ECO:0000259" key="1">
    <source>
        <dbReference type="PROSITE" id="PS51186"/>
    </source>
</evidence>
<dbReference type="InterPro" id="IPR016181">
    <property type="entry name" value="Acyl_CoA_acyltransferase"/>
</dbReference>
<dbReference type="RefSeq" id="WP_075854114.1">
    <property type="nucleotide sequence ID" value="NZ_FMAC01000005.1"/>
</dbReference>
<dbReference type="Gene3D" id="3.40.630.30">
    <property type="match status" value="1"/>
</dbReference>
<organism evidence="2 3">
    <name type="scientific">Rhizobium hainanense</name>
    <dbReference type="NCBI Taxonomy" id="52131"/>
    <lineage>
        <taxon>Bacteria</taxon>
        <taxon>Pseudomonadati</taxon>
        <taxon>Pseudomonadota</taxon>
        <taxon>Alphaproteobacteria</taxon>
        <taxon>Hyphomicrobiales</taxon>
        <taxon>Rhizobiaceae</taxon>
        <taxon>Rhizobium/Agrobacterium group</taxon>
        <taxon>Rhizobium</taxon>
    </lineage>
</organism>
<feature type="domain" description="N-acetyltransferase" evidence="1">
    <location>
        <begin position="1"/>
        <end position="140"/>
    </location>
</feature>
<proteinExistence type="predicted"/>
<dbReference type="GO" id="GO:0016747">
    <property type="term" value="F:acyltransferase activity, transferring groups other than amino-acyl groups"/>
    <property type="evidence" value="ECO:0007669"/>
    <property type="project" value="InterPro"/>
</dbReference>